<gene>
    <name evidence="1" type="ORF">VN97_g10007</name>
</gene>
<dbReference type="Proteomes" id="UP001227192">
    <property type="component" value="Unassembled WGS sequence"/>
</dbReference>
<dbReference type="EMBL" id="LACB01000434">
    <property type="protein sequence ID" value="KAJ9483397.1"/>
    <property type="molecule type" value="Genomic_DNA"/>
</dbReference>
<name>A0AAI9T9V6_PENTH</name>
<protein>
    <submittedName>
        <fullName evidence="1">Uncharacterized protein</fullName>
    </submittedName>
</protein>
<comment type="caution">
    <text evidence="1">The sequence shown here is derived from an EMBL/GenBank/DDBJ whole genome shotgun (WGS) entry which is preliminary data.</text>
</comment>
<accession>A0AAI9T9V6</accession>
<proteinExistence type="predicted"/>
<evidence type="ECO:0000313" key="2">
    <source>
        <dbReference type="Proteomes" id="UP001227192"/>
    </source>
</evidence>
<keyword evidence="2" id="KW-1185">Reference proteome</keyword>
<reference evidence="1" key="2">
    <citation type="journal article" date="2016" name="Fungal Biol.">
        <title>Ochratoxin A production by Penicillium thymicola.</title>
        <authorList>
            <person name="Nguyen H.D.T."/>
            <person name="McMullin D.R."/>
            <person name="Ponomareva E."/>
            <person name="Riley R."/>
            <person name="Pomraning K.R."/>
            <person name="Baker S.E."/>
            <person name="Seifert K.A."/>
        </authorList>
    </citation>
    <scope>NUCLEOTIDE SEQUENCE</scope>
    <source>
        <strain evidence="1">DAOM 180753</strain>
    </source>
</reference>
<reference evidence="1" key="1">
    <citation type="submission" date="2015-06" db="EMBL/GenBank/DDBJ databases">
        <authorList>
            <person name="Nguyen H."/>
        </authorList>
    </citation>
    <scope>NUCLEOTIDE SEQUENCE</scope>
    <source>
        <strain evidence="1">DAOM 180753</strain>
    </source>
</reference>
<dbReference type="AlphaFoldDB" id="A0AAI9T9V6"/>
<evidence type="ECO:0000313" key="1">
    <source>
        <dbReference type="EMBL" id="KAJ9483397.1"/>
    </source>
</evidence>
<sequence length="284" mass="33290">MYICRVDTITVGDSCTSRAPWTHLGPFISLSIDTLSRLSVDFKMAEPSPAVHAIVDLMILDYLVCMCISGLIEAIRQARATEDIECSALLVEQFHRRLLGHRLEGPLPWDLDFKLRIFYLSNQFLHWYPPKDRDLGHFVPLSDIAVQFMDFCHSAIAHVSWGRWFDLGAHFMVHAILEEQVRFPDQLHRLCNWRTNDSELDIWWEVSRTMFLEYMPPPFGTADPMNREELDEVWPLQWLQDRYVGFFEDLMEVLDAPLLLQLERGELEGLTREETEWIRNYCGI</sequence>
<organism evidence="1 2">
    <name type="scientific">Penicillium thymicola</name>
    <dbReference type="NCBI Taxonomy" id="293382"/>
    <lineage>
        <taxon>Eukaryota</taxon>
        <taxon>Fungi</taxon>
        <taxon>Dikarya</taxon>
        <taxon>Ascomycota</taxon>
        <taxon>Pezizomycotina</taxon>
        <taxon>Eurotiomycetes</taxon>
        <taxon>Eurotiomycetidae</taxon>
        <taxon>Eurotiales</taxon>
        <taxon>Aspergillaceae</taxon>
        <taxon>Penicillium</taxon>
    </lineage>
</organism>